<organism evidence="1 2">
    <name type="scientific">Candidatus Salinicoccus stercoripullorum</name>
    <dbReference type="NCBI Taxonomy" id="2838756"/>
    <lineage>
        <taxon>Bacteria</taxon>
        <taxon>Bacillati</taxon>
        <taxon>Bacillota</taxon>
        <taxon>Bacilli</taxon>
        <taxon>Bacillales</taxon>
        <taxon>Staphylococcaceae</taxon>
        <taxon>Salinicoccus</taxon>
    </lineage>
</organism>
<name>A0A9D1QH04_9STAP</name>
<dbReference type="InterPro" id="IPR035069">
    <property type="entry name" value="TTHA1013/TTHA0281-like"/>
</dbReference>
<evidence type="ECO:0000313" key="1">
    <source>
        <dbReference type="EMBL" id="HIW12369.1"/>
    </source>
</evidence>
<reference evidence="1" key="1">
    <citation type="journal article" date="2021" name="PeerJ">
        <title>Extensive microbial diversity within the chicken gut microbiome revealed by metagenomics and culture.</title>
        <authorList>
            <person name="Gilroy R."/>
            <person name="Ravi A."/>
            <person name="Getino M."/>
            <person name="Pursley I."/>
            <person name="Horton D.L."/>
            <person name="Alikhan N.F."/>
            <person name="Baker D."/>
            <person name="Gharbi K."/>
            <person name="Hall N."/>
            <person name="Watson M."/>
            <person name="Adriaenssens E.M."/>
            <person name="Foster-Nyarko E."/>
            <person name="Jarju S."/>
            <person name="Secka A."/>
            <person name="Antonio M."/>
            <person name="Oren A."/>
            <person name="Chaudhuri R.R."/>
            <person name="La Ragione R."/>
            <person name="Hildebrand F."/>
            <person name="Pallen M.J."/>
        </authorList>
    </citation>
    <scope>NUCLEOTIDE SEQUENCE</scope>
    <source>
        <strain evidence="1">ChiHjej13B12-752</strain>
    </source>
</reference>
<dbReference type="SUPFAM" id="SSF143100">
    <property type="entry name" value="TTHA1013/TTHA0281-like"/>
    <property type="match status" value="1"/>
</dbReference>
<dbReference type="EMBL" id="DXHR01000013">
    <property type="protein sequence ID" value="HIW12369.1"/>
    <property type="molecule type" value="Genomic_DNA"/>
</dbReference>
<dbReference type="Proteomes" id="UP000823989">
    <property type="component" value="Unassembled WGS sequence"/>
</dbReference>
<sequence>MVPLSNEYMKAGATVEKNDIKDYLDRPYNMIDKSVQDEAVEDLNTAKEIWFEKMLENGFEIPLPNSTF</sequence>
<reference evidence="1" key="2">
    <citation type="submission" date="2021-04" db="EMBL/GenBank/DDBJ databases">
        <authorList>
            <person name="Gilroy R."/>
        </authorList>
    </citation>
    <scope>NUCLEOTIDE SEQUENCE</scope>
    <source>
        <strain evidence="1">ChiHjej13B12-752</strain>
    </source>
</reference>
<proteinExistence type="predicted"/>
<comment type="caution">
    <text evidence="1">The sequence shown here is derived from an EMBL/GenBank/DDBJ whole genome shotgun (WGS) entry which is preliminary data.</text>
</comment>
<dbReference type="AlphaFoldDB" id="A0A9D1QH04"/>
<evidence type="ECO:0000313" key="2">
    <source>
        <dbReference type="Proteomes" id="UP000823989"/>
    </source>
</evidence>
<gene>
    <name evidence="1" type="ORF">H9891_04340</name>
</gene>
<accession>A0A9D1QH04</accession>
<protein>
    <submittedName>
        <fullName evidence="1">Type II toxin-antitoxin system HicB family antitoxin</fullName>
    </submittedName>
</protein>